<dbReference type="InterPro" id="IPR016039">
    <property type="entry name" value="Thiolase-like"/>
</dbReference>
<dbReference type="InterPro" id="IPR014031">
    <property type="entry name" value="Ketoacyl_synth_C"/>
</dbReference>
<comment type="caution">
    <text evidence="5">The sequence shown here is derived from an EMBL/GenBank/DDBJ whole genome shotgun (WGS) entry which is preliminary data.</text>
</comment>
<gene>
    <name evidence="5" type="ORF">JJE72_17455</name>
</gene>
<dbReference type="SUPFAM" id="SSF53901">
    <property type="entry name" value="Thiolase-like"/>
    <property type="match status" value="2"/>
</dbReference>
<dbReference type="PANTHER" id="PTHR11712">
    <property type="entry name" value="POLYKETIDE SYNTHASE-RELATED"/>
    <property type="match status" value="1"/>
</dbReference>
<keyword evidence="6" id="KW-1185">Reference proteome</keyword>
<dbReference type="Pfam" id="PF02801">
    <property type="entry name" value="Ketoacyl-synt_C"/>
    <property type="match status" value="1"/>
</dbReference>
<evidence type="ECO:0000256" key="3">
    <source>
        <dbReference type="RuleBase" id="RU003694"/>
    </source>
</evidence>
<dbReference type="NCBIfam" id="NF005589">
    <property type="entry name" value="PRK07314.1"/>
    <property type="match status" value="1"/>
</dbReference>
<evidence type="ECO:0000313" key="5">
    <source>
        <dbReference type="EMBL" id="MBL0707283.1"/>
    </source>
</evidence>
<proteinExistence type="inferred from homology"/>
<dbReference type="EMBL" id="JAERRC010000046">
    <property type="protein sequence ID" value="MBL0707283.1"/>
    <property type="molecule type" value="Genomic_DNA"/>
</dbReference>
<dbReference type="Proteomes" id="UP000639051">
    <property type="component" value="Unassembled WGS sequence"/>
</dbReference>
<sequence>MRCRVATPRPFRGARRRRAVAAARVSTGPIPELYAVQEIWLFVSHTSEPQGCDLRTDVGKTQIVITGMGATTPLGGTVPELWDGMLSMRSGVRALEGEGFDATLPVRIAGTLAVEPEQAMPPVQARRLDRSQQAAVIAAREAWADAGAPDVDGDRLAVVIGTGIGGVQTLLAQDDILESAGSRRVSPRTVPMLMANAAAAQLSIEFGARAGAMAPASACASGAEAIVHAARLIECDEADIVIAGGAEAAITPLTIAGFAQIGALSKDQGDPQCASRPFDVNRTGFVLGEGAGVVILERADHARARAARARAALSGYGITADAFHITGTDPEGVGQIKAIRKALRRADLAPADVQHVNAHATATSVGDVSEAFAVREALGGHVAVTAPKGALGHLVGAAGAVEAIITALTIESGLIPPTRNLDQLDPEIDLDVVTHAPREADVSAAVSNSFGFGGHNVSLLLTRA</sequence>
<dbReference type="InterPro" id="IPR014030">
    <property type="entry name" value="Ketoacyl_synth_N"/>
</dbReference>
<keyword evidence="2 3" id="KW-0808">Transferase</keyword>
<accession>A0ABS1K749</accession>
<dbReference type="Gene3D" id="3.40.47.10">
    <property type="match status" value="2"/>
</dbReference>
<name>A0ABS1K749_9MICC</name>
<evidence type="ECO:0000256" key="2">
    <source>
        <dbReference type="ARBA" id="ARBA00022679"/>
    </source>
</evidence>
<feature type="domain" description="Ketosynthase family 3 (KS3)" evidence="4">
    <location>
        <begin position="60"/>
        <end position="463"/>
    </location>
</feature>
<evidence type="ECO:0000256" key="1">
    <source>
        <dbReference type="ARBA" id="ARBA00008467"/>
    </source>
</evidence>
<comment type="similarity">
    <text evidence="1 3">Belongs to the thiolase-like superfamily. Beta-ketoacyl-ACP synthases family.</text>
</comment>
<dbReference type="SMART" id="SM00825">
    <property type="entry name" value="PKS_KS"/>
    <property type="match status" value="1"/>
</dbReference>
<dbReference type="PROSITE" id="PS52004">
    <property type="entry name" value="KS3_2"/>
    <property type="match status" value="1"/>
</dbReference>
<dbReference type="Pfam" id="PF00109">
    <property type="entry name" value="ketoacyl-synt"/>
    <property type="match status" value="1"/>
</dbReference>
<reference evidence="5 6" key="1">
    <citation type="submission" date="2021-01" db="EMBL/GenBank/DDBJ databases">
        <title>Genome public.</title>
        <authorList>
            <person name="Liu C."/>
            <person name="Sun Q."/>
        </authorList>
    </citation>
    <scope>NUCLEOTIDE SEQUENCE [LARGE SCALE GENOMIC DNA]</scope>
    <source>
        <strain evidence="5 6">JC656</strain>
    </source>
</reference>
<evidence type="ECO:0000313" key="6">
    <source>
        <dbReference type="Proteomes" id="UP000639051"/>
    </source>
</evidence>
<organism evidence="5 6">
    <name type="scientific">Sinomonas cellulolyticus</name>
    <dbReference type="NCBI Taxonomy" id="2801916"/>
    <lineage>
        <taxon>Bacteria</taxon>
        <taxon>Bacillati</taxon>
        <taxon>Actinomycetota</taxon>
        <taxon>Actinomycetes</taxon>
        <taxon>Micrococcales</taxon>
        <taxon>Micrococcaceae</taxon>
        <taxon>Sinomonas</taxon>
    </lineage>
</organism>
<dbReference type="PANTHER" id="PTHR11712:SF336">
    <property type="entry name" value="3-OXOACYL-[ACYL-CARRIER-PROTEIN] SYNTHASE, MITOCHONDRIAL"/>
    <property type="match status" value="1"/>
</dbReference>
<dbReference type="InterPro" id="IPR000794">
    <property type="entry name" value="Beta-ketoacyl_synthase"/>
</dbReference>
<dbReference type="InterPro" id="IPR020841">
    <property type="entry name" value="PKS_Beta-ketoAc_synthase_dom"/>
</dbReference>
<protein>
    <submittedName>
        <fullName evidence="5">Beta-ketoacyl-[acyl-carrier-protein] synthase family protein</fullName>
    </submittedName>
</protein>
<evidence type="ECO:0000259" key="4">
    <source>
        <dbReference type="PROSITE" id="PS52004"/>
    </source>
</evidence>
<dbReference type="CDD" id="cd00834">
    <property type="entry name" value="KAS_I_II"/>
    <property type="match status" value="1"/>
</dbReference>